<organism evidence="2 3">
    <name type="scientific">Portunus trituberculatus</name>
    <name type="common">Swimming crab</name>
    <name type="synonym">Neptunus trituberculatus</name>
    <dbReference type="NCBI Taxonomy" id="210409"/>
    <lineage>
        <taxon>Eukaryota</taxon>
        <taxon>Metazoa</taxon>
        <taxon>Ecdysozoa</taxon>
        <taxon>Arthropoda</taxon>
        <taxon>Crustacea</taxon>
        <taxon>Multicrustacea</taxon>
        <taxon>Malacostraca</taxon>
        <taxon>Eumalacostraca</taxon>
        <taxon>Eucarida</taxon>
        <taxon>Decapoda</taxon>
        <taxon>Pleocyemata</taxon>
        <taxon>Brachyura</taxon>
        <taxon>Eubrachyura</taxon>
        <taxon>Portunoidea</taxon>
        <taxon>Portunidae</taxon>
        <taxon>Portuninae</taxon>
        <taxon>Portunus</taxon>
    </lineage>
</organism>
<feature type="compositionally biased region" description="Basic and acidic residues" evidence="1">
    <location>
        <begin position="100"/>
        <end position="109"/>
    </location>
</feature>
<evidence type="ECO:0000256" key="1">
    <source>
        <dbReference type="SAM" id="MobiDB-lite"/>
    </source>
</evidence>
<keyword evidence="3" id="KW-1185">Reference proteome</keyword>
<dbReference type="AlphaFoldDB" id="A0A5B7IIF1"/>
<dbReference type="EMBL" id="VSRR010056648">
    <property type="protein sequence ID" value="MPC81337.1"/>
    <property type="molecule type" value="Genomic_DNA"/>
</dbReference>
<dbReference type="Proteomes" id="UP000324222">
    <property type="component" value="Unassembled WGS sequence"/>
</dbReference>
<evidence type="ECO:0000313" key="2">
    <source>
        <dbReference type="EMBL" id="MPC81337.1"/>
    </source>
</evidence>
<evidence type="ECO:0000313" key="3">
    <source>
        <dbReference type="Proteomes" id="UP000324222"/>
    </source>
</evidence>
<feature type="compositionally biased region" description="Polar residues" evidence="1">
    <location>
        <begin position="23"/>
        <end position="39"/>
    </location>
</feature>
<feature type="compositionally biased region" description="Basic and acidic residues" evidence="1">
    <location>
        <begin position="58"/>
        <end position="91"/>
    </location>
</feature>
<comment type="caution">
    <text evidence="2">The sequence shown here is derived from an EMBL/GenBank/DDBJ whole genome shotgun (WGS) entry which is preliminary data.</text>
</comment>
<name>A0A5B7IIF1_PORTR</name>
<proteinExistence type="predicted"/>
<gene>
    <name evidence="2" type="ORF">E2C01_075947</name>
</gene>
<reference evidence="2 3" key="1">
    <citation type="submission" date="2019-05" db="EMBL/GenBank/DDBJ databases">
        <title>Another draft genome of Portunus trituberculatus and its Hox gene families provides insights of decapod evolution.</title>
        <authorList>
            <person name="Jeong J.-H."/>
            <person name="Song I."/>
            <person name="Kim S."/>
            <person name="Choi T."/>
            <person name="Kim D."/>
            <person name="Ryu S."/>
            <person name="Kim W."/>
        </authorList>
    </citation>
    <scope>NUCLEOTIDE SEQUENCE [LARGE SCALE GENOMIC DNA]</scope>
    <source>
        <tissue evidence="2">Muscle</tissue>
    </source>
</reference>
<accession>A0A5B7IIF1</accession>
<protein>
    <submittedName>
        <fullName evidence="2">Uncharacterized protein</fullName>
    </submittedName>
</protein>
<sequence>MDGVKSAGGVEGASRSSQERNKYVNTAQPSAGGSKQVSQAHEERLQAETLASRLSQGRKSEGPSESFGPKEGKNGVRIKEDKRKQATRGDELNLGFPGTRDPRERKGVS</sequence>
<feature type="region of interest" description="Disordered" evidence="1">
    <location>
        <begin position="1"/>
        <end position="109"/>
    </location>
</feature>